<dbReference type="Proteomes" id="UP000226192">
    <property type="component" value="Unassembled WGS sequence"/>
</dbReference>
<accession>A0A2C5XI07</accession>
<keyword evidence="2" id="KW-1185">Reference proteome</keyword>
<proteinExistence type="predicted"/>
<protein>
    <submittedName>
        <fullName evidence="1">Uncharacterized protein</fullName>
    </submittedName>
</protein>
<reference evidence="1 2" key="1">
    <citation type="submission" date="2017-06" db="EMBL/GenBank/DDBJ databases">
        <title>Ant-infecting Ophiocordyceps genomes reveal a high diversity of potential behavioral manipulation genes and a possible major role for enterotoxins.</title>
        <authorList>
            <person name="De Bekker C."/>
            <person name="Evans H.C."/>
            <person name="Brachmann A."/>
            <person name="Hughes D.P."/>
        </authorList>
    </citation>
    <scope>NUCLEOTIDE SEQUENCE [LARGE SCALE GENOMIC DNA]</scope>
    <source>
        <strain evidence="1 2">Map64</strain>
    </source>
</reference>
<dbReference type="AlphaFoldDB" id="A0A2C5XI07"/>
<dbReference type="EMBL" id="NJET01000051">
    <property type="protein sequence ID" value="PHH63358.1"/>
    <property type="molecule type" value="Genomic_DNA"/>
</dbReference>
<evidence type="ECO:0000313" key="2">
    <source>
        <dbReference type="Proteomes" id="UP000226192"/>
    </source>
</evidence>
<name>A0A2C5XI07_9HYPO</name>
<gene>
    <name evidence="1" type="ORF">CDD81_6055</name>
</gene>
<sequence>MAMKRRGEAAAYVRLMARLAPRDADQDSDAHLHCAALASTLFGCNAQGLWTACAKAVLVVAVKGHESDWVLFTGQMHSEDLG</sequence>
<organism evidence="1 2">
    <name type="scientific">Ophiocordyceps australis</name>
    <dbReference type="NCBI Taxonomy" id="1399860"/>
    <lineage>
        <taxon>Eukaryota</taxon>
        <taxon>Fungi</taxon>
        <taxon>Dikarya</taxon>
        <taxon>Ascomycota</taxon>
        <taxon>Pezizomycotina</taxon>
        <taxon>Sordariomycetes</taxon>
        <taxon>Hypocreomycetidae</taxon>
        <taxon>Hypocreales</taxon>
        <taxon>Ophiocordycipitaceae</taxon>
        <taxon>Ophiocordyceps</taxon>
    </lineage>
</organism>
<comment type="caution">
    <text evidence="1">The sequence shown here is derived from an EMBL/GenBank/DDBJ whole genome shotgun (WGS) entry which is preliminary data.</text>
</comment>
<evidence type="ECO:0000313" key="1">
    <source>
        <dbReference type="EMBL" id="PHH63358.1"/>
    </source>
</evidence>